<evidence type="ECO:0000313" key="3">
    <source>
        <dbReference type="Proteomes" id="UP000054683"/>
    </source>
</evidence>
<accession>A0A158JTG2</accession>
<protein>
    <submittedName>
        <fullName evidence="2">Lipid metabolism-like protein</fullName>
    </submittedName>
</protein>
<dbReference type="SUPFAM" id="SSF89796">
    <property type="entry name" value="CoA-transferase family III (CaiB/BaiF)"/>
    <property type="match status" value="1"/>
</dbReference>
<dbReference type="AlphaFoldDB" id="A0A158JTG2"/>
<dbReference type="PANTHER" id="PTHR48207">
    <property type="entry name" value="SUCCINATE--HYDROXYMETHYLGLUTARATE COA-TRANSFERASE"/>
    <property type="match status" value="1"/>
</dbReference>
<dbReference type="InterPro" id="IPR050483">
    <property type="entry name" value="CoA-transferase_III_domain"/>
</dbReference>
<dbReference type="Gene3D" id="3.30.1540.10">
    <property type="entry name" value="formyl-coa transferase, domain 3"/>
    <property type="match status" value="1"/>
</dbReference>
<sequence>MRPLDTLPTVTPTSGLELLKGVRVLDLTTSIAGPYGTQLLADLGAEVTKVERVEAGDDTRAWGPPFLDGESLWFLSMNRNKESLTLDIRQPEGRSILDNLLASTDVLVLNAVQEVQRKLGLDFESLRTRHPTLIHVALTGFGSQGPRANLPCYDLIAEGYSGVMDLTGEQESGPQKVGTPAADLLAGQDVALATVAALFERQRTGVGKSIDVSMVASMVRFMAPRIVPYLGSGERVTRSGGRDSVIAIYQVFETADEPITLGLGNDAIWRRFWTAVGQPAYGAAASLATNASRRTERASIVETIQGLLATRKREHWLALFNENRIPAGPINRVDQVVEDSHLLSEGLFYSVEGAAGKVPQVGLGIRFDGKSNAYRCAPPRLGADTERVLRERLGMSKACIAGLRERRII</sequence>
<evidence type="ECO:0000313" key="2">
    <source>
        <dbReference type="EMBL" id="SAL71711.1"/>
    </source>
</evidence>
<dbReference type="RefSeq" id="WP_062092721.1">
    <property type="nucleotide sequence ID" value="NZ_FCOK02000115.1"/>
</dbReference>
<keyword evidence="1" id="KW-0808">Transferase</keyword>
<dbReference type="EMBL" id="FCOK02000115">
    <property type="protein sequence ID" value="SAL71711.1"/>
    <property type="molecule type" value="Genomic_DNA"/>
</dbReference>
<gene>
    <name evidence="2" type="ORF">AWB69_08681</name>
</gene>
<dbReference type="Pfam" id="PF02515">
    <property type="entry name" value="CoA_transf_3"/>
    <property type="match status" value="1"/>
</dbReference>
<dbReference type="GO" id="GO:0008410">
    <property type="term" value="F:CoA-transferase activity"/>
    <property type="evidence" value="ECO:0007669"/>
    <property type="project" value="TreeGrafter"/>
</dbReference>
<dbReference type="InterPro" id="IPR003673">
    <property type="entry name" value="CoA-Trfase_fam_III"/>
</dbReference>
<dbReference type="InterPro" id="IPR023606">
    <property type="entry name" value="CoA-Trfase_III_dom_1_sf"/>
</dbReference>
<reference evidence="2 3" key="1">
    <citation type="submission" date="2016-01" db="EMBL/GenBank/DDBJ databases">
        <authorList>
            <person name="Oliw E.H."/>
        </authorList>
    </citation>
    <scope>NUCLEOTIDE SEQUENCE [LARGE SCALE GENOMIC DNA]</scope>
    <source>
        <strain evidence="2">LMG 27134</strain>
    </source>
</reference>
<dbReference type="PANTHER" id="PTHR48207:SF3">
    <property type="entry name" value="SUCCINATE--HYDROXYMETHYLGLUTARATE COA-TRANSFERASE"/>
    <property type="match status" value="1"/>
</dbReference>
<name>A0A158JTG2_9BURK</name>
<proteinExistence type="predicted"/>
<organism evidence="2 3">
    <name type="scientific">Caballeronia udeis</name>
    <dbReference type="NCBI Taxonomy" id="1232866"/>
    <lineage>
        <taxon>Bacteria</taxon>
        <taxon>Pseudomonadati</taxon>
        <taxon>Pseudomonadota</taxon>
        <taxon>Betaproteobacteria</taxon>
        <taxon>Burkholderiales</taxon>
        <taxon>Burkholderiaceae</taxon>
        <taxon>Caballeronia</taxon>
    </lineage>
</organism>
<dbReference type="Gene3D" id="3.40.50.10540">
    <property type="entry name" value="Crotonobetainyl-coa:carnitine coa-transferase, domain 1"/>
    <property type="match status" value="1"/>
</dbReference>
<dbReference type="InterPro" id="IPR044855">
    <property type="entry name" value="CoA-Trfase_III_dom3_sf"/>
</dbReference>
<dbReference type="Proteomes" id="UP000054683">
    <property type="component" value="Unassembled WGS sequence"/>
</dbReference>
<evidence type="ECO:0000256" key="1">
    <source>
        <dbReference type="ARBA" id="ARBA00022679"/>
    </source>
</evidence>
<dbReference type="OrthoDB" id="9797653at2"/>